<dbReference type="EMBL" id="KZ084112">
    <property type="protein sequence ID" value="OSD01347.1"/>
    <property type="molecule type" value="Genomic_DNA"/>
</dbReference>
<dbReference type="Proteomes" id="UP000193067">
    <property type="component" value="Unassembled WGS sequence"/>
</dbReference>
<name>A0A1Y2IJP9_TRAC3</name>
<gene>
    <name evidence="1" type="ORF">PYCCODRAFT_542134</name>
</gene>
<reference evidence="1 2" key="1">
    <citation type="journal article" date="2015" name="Biotechnol. Biofuels">
        <title>Enhanced degradation of softwood versus hardwood by the white-rot fungus Pycnoporus coccineus.</title>
        <authorList>
            <person name="Couturier M."/>
            <person name="Navarro D."/>
            <person name="Chevret D."/>
            <person name="Henrissat B."/>
            <person name="Piumi F."/>
            <person name="Ruiz-Duenas F.J."/>
            <person name="Martinez A.T."/>
            <person name="Grigoriev I.V."/>
            <person name="Riley R."/>
            <person name="Lipzen A."/>
            <person name="Berrin J.G."/>
            <person name="Master E.R."/>
            <person name="Rosso M.N."/>
        </authorList>
    </citation>
    <scope>NUCLEOTIDE SEQUENCE [LARGE SCALE GENOMIC DNA]</scope>
    <source>
        <strain evidence="1 2">BRFM310</strain>
    </source>
</reference>
<dbReference type="AlphaFoldDB" id="A0A1Y2IJP9"/>
<organism evidence="1 2">
    <name type="scientific">Trametes coccinea (strain BRFM310)</name>
    <name type="common">Pycnoporus coccineus</name>
    <dbReference type="NCBI Taxonomy" id="1353009"/>
    <lineage>
        <taxon>Eukaryota</taxon>
        <taxon>Fungi</taxon>
        <taxon>Dikarya</taxon>
        <taxon>Basidiomycota</taxon>
        <taxon>Agaricomycotina</taxon>
        <taxon>Agaricomycetes</taxon>
        <taxon>Polyporales</taxon>
        <taxon>Polyporaceae</taxon>
        <taxon>Trametes</taxon>
    </lineage>
</organism>
<keyword evidence="2" id="KW-1185">Reference proteome</keyword>
<evidence type="ECO:0000313" key="1">
    <source>
        <dbReference type="EMBL" id="OSD01347.1"/>
    </source>
</evidence>
<evidence type="ECO:0000313" key="2">
    <source>
        <dbReference type="Proteomes" id="UP000193067"/>
    </source>
</evidence>
<accession>A0A1Y2IJP9</accession>
<proteinExistence type="predicted"/>
<protein>
    <submittedName>
        <fullName evidence="1">Uncharacterized protein</fullName>
    </submittedName>
</protein>
<sequence length="114" mass="12543">MATNARAGATPTEDLLQAALQCEVLGGCSQARQVPGRHRRGRLGGIWRGDKLMREGRGSFEGCAQRVRLQMRHVRPNRCLGYARFEHGGEEWCGGVRACAAREQVEHWSGRAGA</sequence>